<sequence>MSKFVSPLQSSFIPGRGTHDNVIVIQEMLHSLRKSHSKVGGMIITLDLEKAYDKINWLFLEQTLEFFDFAPHIIRLIMFCVKSARPRVLWNGEPLQTFSPKCGLRQGDPLSPYLFVLCVERLVYLINEAVEDHSWIPLPSCRGGPKFSHLFFADDLMLMTKATSENAYTIGKILEVFYANSGLMFGCTTNLGKYLGVPLVHSRASVSLYRGLIDKVQSRLSLWKANMLNFAGSSTLINAVTTAMPSHVMQTTWLPTSVCDHLDKLNRAFLWATDGNQKKIHTVKWGKVTRDKSLGGLGIREARKINISFLAKIGWKLFRKNQCIWQDLLSKKEDAIHALQDCKVAYEVWEFILQPSLFREFMSTSGKEWIRQNVKRIITNTLFPDLPWFHVFIAVVWTLWGCRNRFVFKGEQVDLRTILFDIRRLARGINLTFPKVSECAATTWGILRDAYGAWVTRFSRKLGDYTINEAELLGLREGLQIAWNQRIERVIMEIDSEIVWNWVCKGDVEEHPLGNIISDCRIIMGSLGSGKLAPPFANMSTDDITGLFSANL</sequence>
<evidence type="ECO:0000313" key="3">
    <source>
        <dbReference type="Proteomes" id="UP000826271"/>
    </source>
</evidence>
<dbReference type="PANTHER" id="PTHR33116">
    <property type="entry name" value="REVERSE TRANSCRIPTASE ZINC-BINDING DOMAIN-CONTAINING PROTEIN-RELATED-RELATED"/>
    <property type="match status" value="1"/>
</dbReference>
<dbReference type="PROSITE" id="PS50878">
    <property type="entry name" value="RT_POL"/>
    <property type="match status" value="1"/>
</dbReference>
<protein>
    <recommendedName>
        <fullName evidence="1">Reverse transcriptase domain-containing protein</fullName>
    </recommendedName>
</protein>
<evidence type="ECO:0000259" key="1">
    <source>
        <dbReference type="PROSITE" id="PS50878"/>
    </source>
</evidence>
<dbReference type="InterPro" id="IPR036397">
    <property type="entry name" value="RNaseH_sf"/>
</dbReference>
<gene>
    <name evidence="2" type="ORF">BUALT_Bualt18G0057700</name>
</gene>
<dbReference type="GO" id="GO:0003676">
    <property type="term" value="F:nucleic acid binding"/>
    <property type="evidence" value="ECO:0007669"/>
    <property type="project" value="InterPro"/>
</dbReference>
<dbReference type="SUPFAM" id="SSF56672">
    <property type="entry name" value="DNA/RNA polymerases"/>
    <property type="match status" value="1"/>
</dbReference>
<proteinExistence type="predicted"/>
<dbReference type="Pfam" id="PF13456">
    <property type="entry name" value="RVT_3"/>
    <property type="match status" value="1"/>
</dbReference>
<organism evidence="2 3">
    <name type="scientific">Buddleja alternifolia</name>
    <dbReference type="NCBI Taxonomy" id="168488"/>
    <lineage>
        <taxon>Eukaryota</taxon>
        <taxon>Viridiplantae</taxon>
        <taxon>Streptophyta</taxon>
        <taxon>Embryophyta</taxon>
        <taxon>Tracheophyta</taxon>
        <taxon>Spermatophyta</taxon>
        <taxon>Magnoliopsida</taxon>
        <taxon>eudicotyledons</taxon>
        <taxon>Gunneridae</taxon>
        <taxon>Pentapetalae</taxon>
        <taxon>asterids</taxon>
        <taxon>lamiids</taxon>
        <taxon>Lamiales</taxon>
        <taxon>Scrophulariaceae</taxon>
        <taxon>Buddlejeae</taxon>
        <taxon>Buddleja</taxon>
    </lineage>
</organism>
<evidence type="ECO:0000313" key="2">
    <source>
        <dbReference type="EMBL" id="KAG8365002.1"/>
    </source>
</evidence>
<reference evidence="2" key="1">
    <citation type="submission" date="2019-10" db="EMBL/GenBank/DDBJ databases">
        <authorList>
            <person name="Zhang R."/>
            <person name="Pan Y."/>
            <person name="Wang J."/>
            <person name="Ma R."/>
            <person name="Yu S."/>
        </authorList>
    </citation>
    <scope>NUCLEOTIDE SEQUENCE</scope>
    <source>
        <strain evidence="2">LA-IB0</strain>
        <tissue evidence="2">Leaf</tissue>
    </source>
</reference>
<dbReference type="AlphaFoldDB" id="A0AAV6W965"/>
<dbReference type="Proteomes" id="UP000826271">
    <property type="component" value="Unassembled WGS sequence"/>
</dbReference>
<dbReference type="InterPro" id="IPR002156">
    <property type="entry name" value="RNaseH_domain"/>
</dbReference>
<dbReference type="GO" id="GO:0004523">
    <property type="term" value="F:RNA-DNA hybrid ribonuclease activity"/>
    <property type="evidence" value="ECO:0007669"/>
    <property type="project" value="InterPro"/>
</dbReference>
<dbReference type="EMBL" id="WHWC01000018">
    <property type="protein sequence ID" value="KAG8365002.1"/>
    <property type="molecule type" value="Genomic_DNA"/>
</dbReference>
<comment type="caution">
    <text evidence="2">The sequence shown here is derived from an EMBL/GenBank/DDBJ whole genome shotgun (WGS) entry which is preliminary data.</text>
</comment>
<dbReference type="InterPro" id="IPR000477">
    <property type="entry name" value="RT_dom"/>
</dbReference>
<dbReference type="SUPFAM" id="SSF53098">
    <property type="entry name" value="Ribonuclease H-like"/>
    <property type="match status" value="1"/>
</dbReference>
<name>A0AAV6W965_9LAMI</name>
<dbReference type="CDD" id="cd06222">
    <property type="entry name" value="RNase_H_like"/>
    <property type="match status" value="1"/>
</dbReference>
<keyword evidence="3" id="KW-1185">Reference proteome</keyword>
<dbReference type="InterPro" id="IPR043502">
    <property type="entry name" value="DNA/RNA_pol_sf"/>
</dbReference>
<dbReference type="InterPro" id="IPR012337">
    <property type="entry name" value="RNaseH-like_sf"/>
</dbReference>
<dbReference type="Gene3D" id="3.30.420.10">
    <property type="entry name" value="Ribonuclease H-like superfamily/Ribonuclease H"/>
    <property type="match status" value="1"/>
</dbReference>
<feature type="domain" description="Reverse transcriptase" evidence="1">
    <location>
        <begin position="1"/>
        <end position="235"/>
    </location>
</feature>
<dbReference type="Pfam" id="PF00078">
    <property type="entry name" value="RVT_1"/>
    <property type="match status" value="1"/>
</dbReference>
<accession>A0AAV6W965</accession>
<dbReference type="InterPro" id="IPR044730">
    <property type="entry name" value="RNase_H-like_dom_plant"/>
</dbReference>
<dbReference type="PANTHER" id="PTHR33116:SF78">
    <property type="entry name" value="OS12G0587133 PROTEIN"/>
    <property type="match status" value="1"/>
</dbReference>